<dbReference type="InterPro" id="IPR003593">
    <property type="entry name" value="AAA+_ATPase"/>
</dbReference>
<reference evidence="6" key="1">
    <citation type="submission" date="2021-02" db="EMBL/GenBank/DDBJ databases">
        <authorList>
            <person name="Nowell W R."/>
        </authorList>
    </citation>
    <scope>NUCLEOTIDE SEQUENCE</scope>
</reference>
<dbReference type="SUPFAM" id="SSF52540">
    <property type="entry name" value="P-loop containing nucleoside triphosphate hydrolases"/>
    <property type="match status" value="1"/>
</dbReference>
<gene>
    <name evidence="5" type="ORF">KQP761_LOCUS25447</name>
    <name evidence="6" type="ORF">MBJ925_LOCUS17857</name>
</gene>
<name>A0A816RRY6_9BILA</name>
<evidence type="ECO:0000256" key="1">
    <source>
        <dbReference type="ARBA" id="ARBA00006914"/>
    </source>
</evidence>
<dbReference type="FunFam" id="3.40.50.300:FF:002861">
    <property type="entry name" value="Cell division control protein 48 homolog E"/>
    <property type="match status" value="1"/>
</dbReference>
<keyword evidence="2" id="KW-0547">Nucleotide-binding</keyword>
<evidence type="ECO:0000313" key="7">
    <source>
        <dbReference type="Proteomes" id="UP000663824"/>
    </source>
</evidence>
<dbReference type="EMBL" id="CAJNRE010008867">
    <property type="protein sequence ID" value="CAF2077287.1"/>
    <property type="molecule type" value="Genomic_DNA"/>
</dbReference>
<accession>A0A816RRY6</accession>
<dbReference type="AlphaFoldDB" id="A0A816RRY6"/>
<feature type="domain" description="AAA+ ATPase" evidence="4">
    <location>
        <begin position="44"/>
        <end position="182"/>
    </location>
</feature>
<dbReference type="Gene3D" id="3.40.50.300">
    <property type="entry name" value="P-loop containing nucleotide triphosphate hydrolases"/>
    <property type="match status" value="1"/>
</dbReference>
<dbReference type="InterPro" id="IPR003959">
    <property type="entry name" value="ATPase_AAA_core"/>
</dbReference>
<dbReference type="GO" id="GO:0016887">
    <property type="term" value="F:ATP hydrolysis activity"/>
    <property type="evidence" value="ECO:0007669"/>
    <property type="project" value="InterPro"/>
</dbReference>
<dbReference type="SMART" id="SM00382">
    <property type="entry name" value="AAA"/>
    <property type="match status" value="1"/>
</dbReference>
<protein>
    <recommendedName>
        <fullName evidence="4">AAA+ ATPase domain-containing protein</fullName>
    </recommendedName>
</protein>
<proteinExistence type="inferred from homology"/>
<dbReference type="OrthoDB" id="27435at2759"/>
<dbReference type="Pfam" id="PF00004">
    <property type="entry name" value="AAA"/>
    <property type="match status" value="1"/>
</dbReference>
<dbReference type="Proteomes" id="UP000663824">
    <property type="component" value="Unassembled WGS sequence"/>
</dbReference>
<evidence type="ECO:0000256" key="2">
    <source>
        <dbReference type="ARBA" id="ARBA00022741"/>
    </source>
</evidence>
<organism evidence="6 7">
    <name type="scientific">Rotaria magnacalcarata</name>
    <dbReference type="NCBI Taxonomy" id="392030"/>
    <lineage>
        <taxon>Eukaryota</taxon>
        <taxon>Metazoa</taxon>
        <taxon>Spiralia</taxon>
        <taxon>Gnathifera</taxon>
        <taxon>Rotifera</taxon>
        <taxon>Eurotatoria</taxon>
        <taxon>Bdelloidea</taxon>
        <taxon>Philodinida</taxon>
        <taxon>Philodinidae</taxon>
        <taxon>Rotaria</taxon>
    </lineage>
</organism>
<dbReference type="GO" id="GO:0005524">
    <property type="term" value="F:ATP binding"/>
    <property type="evidence" value="ECO:0007669"/>
    <property type="project" value="UniProtKB-KW"/>
</dbReference>
<evidence type="ECO:0000313" key="5">
    <source>
        <dbReference type="EMBL" id="CAF1626476.1"/>
    </source>
</evidence>
<dbReference type="InterPro" id="IPR027417">
    <property type="entry name" value="P-loop_NTPase"/>
</dbReference>
<comment type="caution">
    <text evidence="6">The sequence shown here is derived from an EMBL/GenBank/DDBJ whole genome shotgun (WGS) entry which is preliminary data.</text>
</comment>
<dbReference type="PANTHER" id="PTHR23073">
    <property type="entry name" value="26S PROTEASOME REGULATORY SUBUNIT"/>
    <property type="match status" value="1"/>
</dbReference>
<sequence>MIESVDEIGYDNIGGVREQLAQIKKMVELSFKHPQLLKTIEVKPPRGILLYGPPGTGKTLIARAVANETAASFFLIYGPAIMSKYLMNLNLIYNAPAIVFINELDVIEGVSVSVRYGSVKDGESYPYRHPHSNLIALVLRTSYNEGKHMNPVSFTFVGLTYTTHLTVLSFCLRFEIFIIADRIENLSNL</sequence>
<evidence type="ECO:0000259" key="4">
    <source>
        <dbReference type="SMART" id="SM00382"/>
    </source>
</evidence>
<dbReference type="EMBL" id="CAJNOW010013890">
    <property type="protein sequence ID" value="CAF1626476.1"/>
    <property type="molecule type" value="Genomic_DNA"/>
</dbReference>
<keyword evidence="3" id="KW-0067">ATP-binding</keyword>
<dbReference type="Proteomes" id="UP000663834">
    <property type="component" value="Unassembled WGS sequence"/>
</dbReference>
<evidence type="ECO:0000256" key="3">
    <source>
        <dbReference type="ARBA" id="ARBA00022840"/>
    </source>
</evidence>
<evidence type="ECO:0000313" key="6">
    <source>
        <dbReference type="EMBL" id="CAF2077287.1"/>
    </source>
</evidence>
<dbReference type="InterPro" id="IPR050221">
    <property type="entry name" value="26S_Proteasome_ATPase"/>
</dbReference>
<comment type="similarity">
    <text evidence="1">Belongs to the AAA ATPase family.</text>
</comment>